<evidence type="ECO:0000256" key="4">
    <source>
        <dbReference type="ARBA" id="ARBA00022448"/>
    </source>
</evidence>
<keyword evidence="7" id="KW-1006">Bacterial flagellum protein export</keyword>
<comment type="similarity">
    <text evidence="2">Belongs to the FliH family.</text>
</comment>
<proteinExistence type="inferred from homology"/>
<keyword evidence="6" id="KW-0653">Protein transport</keyword>
<protein>
    <recommendedName>
        <fullName evidence="3">Flagellar assembly protein FliH</fullName>
    </recommendedName>
</protein>
<sequence length="214" mass="23403">MKRLAGSDDCRPWYAPVQHGTDNAMPAITQEQRVLEEAHAKGYQEGLARAHEEAATLAQRELAQRTDALQAEARAARETIERLHAQMQTLIAGLTEAVEEQAQRSHEVAVEVAFQAVTQIVGSAYAQSHLLPDLCLRAVREAGHQAVALHLSEQDLALCSNITALPVLCDMTLQPGQCILETRAGRTEFGLDVRLAALRTALLDGLSTYQHVPR</sequence>
<evidence type="ECO:0000256" key="1">
    <source>
        <dbReference type="ARBA" id="ARBA00003041"/>
    </source>
</evidence>
<evidence type="ECO:0000256" key="6">
    <source>
        <dbReference type="ARBA" id="ARBA00022927"/>
    </source>
</evidence>
<dbReference type="GO" id="GO:0015031">
    <property type="term" value="P:protein transport"/>
    <property type="evidence" value="ECO:0007669"/>
    <property type="project" value="UniProtKB-KW"/>
</dbReference>
<accession>A0A7Z2VDU4</accession>
<keyword evidence="5" id="KW-1005">Bacterial flagellum biogenesis</keyword>
<evidence type="ECO:0000259" key="9">
    <source>
        <dbReference type="Pfam" id="PF02108"/>
    </source>
</evidence>
<evidence type="ECO:0000256" key="2">
    <source>
        <dbReference type="ARBA" id="ARBA00006602"/>
    </source>
</evidence>
<keyword evidence="4" id="KW-0813">Transport</keyword>
<evidence type="ECO:0000313" key="10">
    <source>
        <dbReference type="EMBL" id="QJD69752.1"/>
    </source>
</evidence>
<dbReference type="InterPro" id="IPR051472">
    <property type="entry name" value="T3SS_Stator/FliH"/>
</dbReference>
<dbReference type="GO" id="GO:0005829">
    <property type="term" value="C:cytosol"/>
    <property type="evidence" value="ECO:0007669"/>
    <property type="project" value="TreeGrafter"/>
</dbReference>
<dbReference type="GO" id="GO:0044781">
    <property type="term" value="P:bacterial-type flagellum organization"/>
    <property type="evidence" value="ECO:0007669"/>
    <property type="project" value="UniProtKB-KW"/>
</dbReference>
<reference evidence="10 11" key="1">
    <citation type="submission" date="2020-04" db="EMBL/GenBank/DDBJ databases">
        <title>Genome-Wide Identification of 5-Methylcytosine Sites in Bacterial Genomes By High-Throughput Sequencing of MspJI Restriction Fragments.</title>
        <authorList>
            <person name="Wu V."/>
        </authorList>
    </citation>
    <scope>NUCLEOTIDE SEQUENCE [LARGE SCALE GENOMIC DNA]</scope>
    <source>
        <strain evidence="10 11">NEB122</strain>
    </source>
</reference>
<dbReference type="EMBL" id="CP051651">
    <property type="protein sequence ID" value="QJD69752.1"/>
    <property type="molecule type" value="Genomic_DNA"/>
</dbReference>
<evidence type="ECO:0000313" key="11">
    <source>
        <dbReference type="Proteomes" id="UP000503498"/>
    </source>
</evidence>
<dbReference type="PANTHER" id="PTHR34982">
    <property type="entry name" value="YOP PROTEINS TRANSLOCATION PROTEIN L"/>
    <property type="match status" value="1"/>
</dbReference>
<organism evidence="10 11">
    <name type="scientific">Xanthomonas campestris pv. badrii</name>
    <dbReference type="NCBI Taxonomy" id="149696"/>
    <lineage>
        <taxon>Bacteria</taxon>
        <taxon>Pseudomonadati</taxon>
        <taxon>Pseudomonadota</taxon>
        <taxon>Gammaproteobacteria</taxon>
        <taxon>Lysobacterales</taxon>
        <taxon>Lysobacteraceae</taxon>
        <taxon>Xanthomonas</taxon>
    </lineage>
</organism>
<reference evidence="10 11" key="2">
    <citation type="submission" date="2020-04" db="EMBL/GenBank/DDBJ databases">
        <authorList>
            <person name="Fomenkov A."/>
            <person name="Anton B.P."/>
            <person name="Roberts R.J."/>
        </authorList>
    </citation>
    <scope>NUCLEOTIDE SEQUENCE [LARGE SCALE GENOMIC DNA]</scope>
    <source>
        <strain evidence="10 11">NEB122</strain>
    </source>
</reference>
<dbReference type="AlphaFoldDB" id="A0A7Z2VDU4"/>
<evidence type="ECO:0000256" key="8">
    <source>
        <dbReference type="SAM" id="Coils"/>
    </source>
</evidence>
<evidence type="ECO:0000256" key="3">
    <source>
        <dbReference type="ARBA" id="ARBA00016507"/>
    </source>
</evidence>
<feature type="coiled-coil region" evidence="8">
    <location>
        <begin position="59"/>
        <end position="86"/>
    </location>
</feature>
<dbReference type="PANTHER" id="PTHR34982:SF1">
    <property type="entry name" value="FLAGELLAR ASSEMBLY PROTEIN FLIH"/>
    <property type="match status" value="1"/>
</dbReference>
<name>A0A7Z2VDU4_XANCA</name>
<keyword evidence="8" id="KW-0175">Coiled coil</keyword>
<dbReference type="Proteomes" id="UP000503498">
    <property type="component" value="Chromosome"/>
</dbReference>
<evidence type="ECO:0000256" key="5">
    <source>
        <dbReference type="ARBA" id="ARBA00022795"/>
    </source>
</evidence>
<dbReference type="InterPro" id="IPR018035">
    <property type="entry name" value="Flagellar_FliH/T3SS_HrpE"/>
</dbReference>
<dbReference type="RefSeq" id="WP_169707877.1">
    <property type="nucleotide sequence ID" value="NZ_CP051651.1"/>
</dbReference>
<evidence type="ECO:0000256" key="7">
    <source>
        <dbReference type="ARBA" id="ARBA00023225"/>
    </source>
</evidence>
<comment type="function">
    <text evidence="1">Needed for flagellar regrowth and assembly.</text>
</comment>
<gene>
    <name evidence="10" type="ORF">HG421_20065</name>
</gene>
<dbReference type="Pfam" id="PF02108">
    <property type="entry name" value="FliH"/>
    <property type="match status" value="1"/>
</dbReference>
<feature type="domain" description="Flagellar assembly protein FliH/Type III secretion system HrpE" evidence="9">
    <location>
        <begin position="84"/>
        <end position="196"/>
    </location>
</feature>